<name>D5G5E9_TUBMM</name>
<organism evidence="1 2">
    <name type="scientific">Tuber melanosporum (strain Mel28)</name>
    <name type="common">Perigord black truffle</name>
    <dbReference type="NCBI Taxonomy" id="656061"/>
    <lineage>
        <taxon>Eukaryota</taxon>
        <taxon>Fungi</taxon>
        <taxon>Dikarya</taxon>
        <taxon>Ascomycota</taxon>
        <taxon>Pezizomycotina</taxon>
        <taxon>Pezizomycetes</taxon>
        <taxon>Pezizales</taxon>
        <taxon>Tuberaceae</taxon>
        <taxon>Tuber</taxon>
    </lineage>
</organism>
<evidence type="ECO:0000313" key="1">
    <source>
        <dbReference type="EMBL" id="CAZ79742.1"/>
    </source>
</evidence>
<keyword evidence="2" id="KW-1185">Reference proteome</keyword>
<dbReference type="InParanoid" id="D5G5E9"/>
<protein>
    <submittedName>
        <fullName evidence="1">(Perigord truffle) hypothetical protein</fullName>
    </submittedName>
</protein>
<dbReference type="RefSeq" id="XP_002835585.1">
    <property type="nucleotide sequence ID" value="XM_002835539.1"/>
</dbReference>
<dbReference type="EMBL" id="FN429998">
    <property type="protein sequence ID" value="CAZ79742.1"/>
    <property type="molecule type" value="Genomic_DNA"/>
</dbReference>
<reference evidence="1 2" key="1">
    <citation type="journal article" date="2010" name="Nature">
        <title>Perigord black truffle genome uncovers evolutionary origins and mechanisms of symbiosis.</title>
        <authorList>
            <person name="Martin F."/>
            <person name="Kohler A."/>
            <person name="Murat C."/>
            <person name="Balestrini R."/>
            <person name="Coutinho P.M."/>
            <person name="Jaillon O."/>
            <person name="Montanini B."/>
            <person name="Morin E."/>
            <person name="Noel B."/>
            <person name="Percudani R."/>
            <person name="Porcel B."/>
            <person name="Rubini A."/>
            <person name="Amicucci A."/>
            <person name="Amselem J."/>
            <person name="Anthouard V."/>
            <person name="Arcioni S."/>
            <person name="Artiguenave F."/>
            <person name="Aury J.M."/>
            <person name="Ballario P."/>
            <person name="Bolchi A."/>
            <person name="Brenna A."/>
            <person name="Brun A."/>
            <person name="Buee M."/>
            <person name="Cantarel B."/>
            <person name="Chevalier G."/>
            <person name="Couloux A."/>
            <person name="Da Silva C."/>
            <person name="Denoeud F."/>
            <person name="Duplessis S."/>
            <person name="Ghignone S."/>
            <person name="Hilselberger B."/>
            <person name="Iotti M."/>
            <person name="Marcais B."/>
            <person name="Mello A."/>
            <person name="Miranda M."/>
            <person name="Pacioni G."/>
            <person name="Quesneville H."/>
            <person name="Riccioni C."/>
            <person name="Ruotolo R."/>
            <person name="Splivallo R."/>
            <person name="Stocchi V."/>
            <person name="Tisserant E."/>
            <person name="Viscomi A.R."/>
            <person name="Zambonelli A."/>
            <person name="Zampieri E."/>
            <person name="Henrissat B."/>
            <person name="Lebrun M.H."/>
            <person name="Paolocci F."/>
            <person name="Bonfante P."/>
            <person name="Ottonello S."/>
            <person name="Wincker P."/>
        </authorList>
    </citation>
    <scope>NUCLEOTIDE SEQUENCE [LARGE SCALE GENOMIC DNA]</scope>
    <source>
        <strain evidence="1 2">Mel28</strain>
    </source>
</reference>
<accession>D5G5E9</accession>
<dbReference type="HOGENOM" id="CLU_2484954_0_0_1"/>
<gene>
    <name evidence="1" type="ORF">GSTUM_00004302001</name>
</gene>
<proteinExistence type="predicted"/>
<dbReference type="AlphaFoldDB" id="D5G5E9"/>
<dbReference type="GeneID" id="9188161"/>
<dbReference type="Proteomes" id="UP000006911">
    <property type="component" value="Unassembled WGS sequence"/>
</dbReference>
<sequence>MCHYRNITFSCGCQTEENTLVCGYVHDDVAQCMADTQADEVSVTRACGRRCCKNAPPRGSNLKPQDNHKTNHCHVEWPKENAATSEL</sequence>
<dbReference type="KEGG" id="tml:GSTUM_00004302001"/>
<evidence type="ECO:0000313" key="2">
    <source>
        <dbReference type="Proteomes" id="UP000006911"/>
    </source>
</evidence>